<feature type="region of interest" description="Disordered" evidence="1">
    <location>
        <begin position="79"/>
        <end position="137"/>
    </location>
</feature>
<dbReference type="EnsemblFungi" id="EJT69425">
    <property type="protein sequence ID" value="EJT69425"/>
    <property type="gene ID" value="GGTG_13044"/>
</dbReference>
<gene>
    <name evidence="3" type="primary">20353502</name>
    <name evidence="2" type="ORF">GGTG_13044</name>
</gene>
<dbReference type="EMBL" id="GL385404">
    <property type="protein sequence ID" value="EJT69425.1"/>
    <property type="molecule type" value="Genomic_DNA"/>
</dbReference>
<dbReference type="GeneID" id="20353502"/>
<evidence type="ECO:0000256" key="1">
    <source>
        <dbReference type="SAM" id="MobiDB-lite"/>
    </source>
</evidence>
<dbReference type="HOGENOM" id="CLU_1619106_0_0_1"/>
<name>J3PHR3_GAET3</name>
<dbReference type="Proteomes" id="UP000006039">
    <property type="component" value="Unassembled WGS sequence"/>
</dbReference>
<reference evidence="4" key="1">
    <citation type="submission" date="2010-07" db="EMBL/GenBank/DDBJ databases">
        <title>The genome sequence of Gaeumannomyces graminis var. tritici strain R3-111a-1.</title>
        <authorList>
            <consortium name="The Broad Institute Genome Sequencing Platform"/>
            <person name="Ma L.-J."/>
            <person name="Dead R."/>
            <person name="Young S."/>
            <person name="Zeng Q."/>
            <person name="Koehrsen M."/>
            <person name="Alvarado L."/>
            <person name="Berlin A."/>
            <person name="Chapman S.B."/>
            <person name="Chen Z."/>
            <person name="Freedman E."/>
            <person name="Gellesch M."/>
            <person name="Goldberg J."/>
            <person name="Griggs A."/>
            <person name="Gujja S."/>
            <person name="Heilman E.R."/>
            <person name="Heiman D."/>
            <person name="Hepburn T."/>
            <person name="Howarth C."/>
            <person name="Jen D."/>
            <person name="Larson L."/>
            <person name="Mehta T."/>
            <person name="Neiman D."/>
            <person name="Pearson M."/>
            <person name="Roberts A."/>
            <person name="Saif S."/>
            <person name="Shea T."/>
            <person name="Shenoy N."/>
            <person name="Sisk P."/>
            <person name="Stolte C."/>
            <person name="Sykes S."/>
            <person name="Walk T."/>
            <person name="White J."/>
            <person name="Yandava C."/>
            <person name="Haas B."/>
            <person name="Nusbaum C."/>
            <person name="Birren B."/>
        </authorList>
    </citation>
    <scope>NUCLEOTIDE SEQUENCE [LARGE SCALE GENOMIC DNA]</scope>
    <source>
        <strain evidence="4">R3-111a-1</strain>
    </source>
</reference>
<reference evidence="3" key="5">
    <citation type="submission" date="2018-04" db="UniProtKB">
        <authorList>
            <consortium name="EnsemblFungi"/>
        </authorList>
    </citation>
    <scope>IDENTIFICATION</scope>
    <source>
        <strain evidence="3">R3-111a-1</strain>
    </source>
</reference>
<feature type="compositionally biased region" description="Basic and acidic residues" evidence="1">
    <location>
        <begin position="96"/>
        <end position="107"/>
    </location>
</feature>
<evidence type="ECO:0000313" key="4">
    <source>
        <dbReference type="Proteomes" id="UP000006039"/>
    </source>
</evidence>
<proteinExistence type="predicted"/>
<dbReference type="RefSeq" id="XP_009229210.1">
    <property type="nucleotide sequence ID" value="XM_009230946.1"/>
</dbReference>
<dbReference type="VEuPathDB" id="FungiDB:GGTG_13044"/>
<keyword evidence="4" id="KW-1185">Reference proteome</keyword>
<organism evidence="2">
    <name type="scientific">Gaeumannomyces tritici (strain R3-111a-1)</name>
    <name type="common">Wheat and barley take-all root rot fungus</name>
    <name type="synonym">Gaeumannomyces graminis var. tritici</name>
    <dbReference type="NCBI Taxonomy" id="644352"/>
    <lineage>
        <taxon>Eukaryota</taxon>
        <taxon>Fungi</taxon>
        <taxon>Dikarya</taxon>
        <taxon>Ascomycota</taxon>
        <taxon>Pezizomycotina</taxon>
        <taxon>Sordariomycetes</taxon>
        <taxon>Sordariomycetidae</taxon>
        <taxon>Magnaporthales</taxon>
        <taxon>Magnaporthaceae</taxon>
        <taxon>Gaeumannomyces</taxon>
    </lineage>
</organism>
<sequence>MHSSTPTLGDILSGVVGNLTPAENAAFLQTLATRGAQAIARDAGIDNGSGRETNDSAHRFAKESSWNTDPYAQVAAKRLTSADGSGETEEGTQAVAEKDVSIDESAKEVGCANEPAQDTGDDVPNPMVLDTDDDFPNTMVLDTDDDVPNPMALDKDGDVVMIDV</sequence>
<reference evidence="2" key="3">
    <citation type="submission" date="2010-09" db="EMBL/GenBank/DDBJ databases">
        <title>Annotation of Gaeumannomyces graminis var. tritici R3-111a-1.</title>
        <authorList>
            <consortium name="The Broad Institute Genome Sequencing Platform"/>
            <person name="Ma L.-J."/>
            <person name="Dead R."/>
            <person name="Young S.K."/>
            <person name="Zeng Q."/>
            <person name="Gargeya S."/>
            <person name="Fitzgerald M."/>
            <person name="Haas B."/>
            <person name="Abouelleil A."/>
            <person name="Alvarado L."/>
            <person name="Arachchi H.M."/>
            <person name="Berlin A."/>
            <person name="Brown A."/>
            <person name="Chapman S.B."/>
            <person name="Chen Z."/>
            <person name="Dunbar C."/>
            <person name="Freedman E."/>
            <person name="Gearin G."/>
            <person name="Gellesch M."/>
            <person name="Goldberg J."/>
            <person name="Griggs A."/>
            <person name="Gujja S."/>
            <person name="Heiman D."/>
            <person name="Howarth C."/>
            <person name="Larson L."/>
            <person name="Lui A."/>
            <person name="MacDonald P.J.P."/>
            <person name="Mehta T."/>
            <person name="Montmayeur A."/>
            <person name="Murphy C."/>
            <person name="Neiman D."/>
            <person name="Pearson M."/>
            <person name="Priest M."/>
            <person name="Roberts A."/>
            <person name="Saif S."/>
            <person name="Shea T."/>
            <person name="Shenoy N."/>
            <person name="Sisk P."/>
            <person name="Stolte C."/>
            <person name="Sykes S."/>
            <person name="Yandava C."/>
            <person name="Wortman J."/>
            <person name="Nusbaum C."/>
            <person name="Birren B."/>
        </authorList>
    </citation>
    <scope>NUCLEOTIDE SEQUENCE</scope>
    <source>
        <strain evidence="2">R3-111a-1</strain>
    </source>
</reference>
<accession>J3PHR3</accession>
<protein>
    <submittedName>
        <fullName evidence="2 3">Uncharacterized protein</fullName>
    </submittedName>
</protein>
<evidence type="ECO:0000313" key="2">
    <source>
        <dbReference type="EMBL" id="EJT69425.1"/>
    </source>
</evidence>
<dbReference type="AlphaFoldDB" id="J3PHR3"/>
<reference evidence="2" key="2">
    <citation type="submission" date="2010-07" db="EMBL/GenBank/DDBJ databases">
        <authorList>
            <consortium name="The Broad Institute Genome Sequencing Platform"/>
            <consortium name="Broad Institute Genome Sequencing Center for Infectious Disease"/>
            <person name="Ma L.-J."/>
            <person name="Dead R."/>
            <person name="Young S."/>
            <person name="Zeng Q."/>
            <person name="Koehrsen M."/>
            <person name="Alvarado L."/>
            <person name="Berlin A."/>
            <person name="Chapman S.B."/>
            <person name="Chen Z."/>
            <person name="Freedman E."/>
            <person name="Gellesch M."/>
            <person name="Goldberg J."/>
            <person name="Griggs A."/>
            <person name="Gujja S."/>
            <person name="Heilman E.R."/>
            <person name="Heiman D."/>
            <person name="Hepburn T."/>
            <person name="Howarth C."/>
            <person name="Jen D."/>
            <person name="Larson L."/>
            <person name="Mehta T."/>
            <person name="Neiman D."/>
            <person name="Pearson M."/>
            <person name="Roberts A."/>
            <person name="Saif S."/>
            <person name="Shea T."/>
            <person name="Shenoy N."/>
            <person name="Sisk P."/>
            <person name="Stolte C."/>
            <person name="Sykes S."/>
            <person name="Walk T."/>
            <person name="White J."/>
            <person name="Yandava C."/>
            <person name="Haas B."/>
            <person name="Nusbaum C."/>
            <person name="Birren B."/>
        </authorList>
    </citation>
    <scope>NUCLEOTIDE SEQUENCE</scope>
    <source>
        <strain evidence="2">R3-111a-1</strain>
    </source>
</reference>
<evidence type="ECO:0000313" key="3">
    <source>
        <dbReference type="EnsemblFungi" id="EJT69425"/>
    </source>
</evidence>
<reference evidence="3" key="4">
    <citation type="journal article" date="2015" name="G3 (Bethesda)">
        <title>Genome sequences of three phytopathogenic species of the Magnaporthaceae family of fungi.</title>
        <authorList>
            <person name="Okagaki L.H."/>
            <person name="Nunes C.C."/>
            <person name="Sailsbery J."/>
            <person name="Clay B."/>
            <person name="Brown D."/>
            <person name="John T."/>
            <person name="Oh Y."/>
            <person name="Young N."/>
            <person name="Fitzgerald M."/>
            <person name="Haas B.J."/>
            <person name="Zeng Q."/>
            <person name="Young S."/>
            <person name="Adiconis X."/>
            <person name="Fan L."/>
            <person name="Levin J.Z."/>
            <person name="Mitchell T.K."/>
            <person name="Okubara P.A."/>
            <person name="Farman M.L."/>
            <person name="Kohn L.M."/>
            <person name="Birren B."/>
            <person name="Ma L.-J."/>
            <person name="Dean R.A."/>
        </authorList>
    </citation>
    <scope>NUCLEOTIDE SEQUENCE</scope>
    <source>
        <strain evidence="3">R3-111a-1</strain>
    </source>
</reference>